<dbReference type="Pfam" id="PF04909">
    <property type="entry name" value="Amidohydro_2"/>
    <property type="match status" value="1"/>
</dbReference>
<protein>
    <submittedName>
        <fullName evidence="3">Amidohydrolase</fullName>
    </submittedName>
</protein>
<dbReference type="Proteomes" id="UP000258016">
    <property type="component" value="Chromosome"/>
</dbReference>
<keyword evidence="4" id="KW-1185">Reference proteome</keyword>
<dbReference type="InterPro" id="IPR052350">
    <property type="entry name" value="Metallo-dep_Lactonases"/>
</dbReference>
<evidence type="ECO:0000313" key="3">
    <source>
        <dbReference type="EMBL" id="ASR53104.1"/>
    </source>
</evidence>
<dbReference type="Gene3D" id="3.20.20.140">
    <property type="entry name" value="Metal-dependent hydrolases"/>
    <property type="match status" value="1"/>
</dbReference>
<accession>A0ABN5BBV7</accession>
<gene>
    <name evidence="3" type="ORF">B5J99_17940</name>
</gene>
<dbReference type="PANTHER" id="PTHR43569:SF1">
    <property type="entry name" value="BLL3371 PROTEIN"/>
    <property type="match status" value="1"/>
</dbReference>
<dbReference type="InterPro" id="IPR006680">
    <property type="entry name" value="Amidohydro-rel"/>
</dbReference>
<evidence type="ECO:0000259" key="2">
    <source>
        <dbReference type="Pfam" id="PF04909"/>
    </source>
</evidence>
<dbReference type="PANTHER" id="PTHR43569">
    <property type="entry name" value="AMIDOHYDROLASE"/>
    <property type="match status" value="1"/>
</dbReference>
<comment type="similarity">
    <text evidence="1">Belongs to the metallo-dependent hydrolases superfamily.</text>
</comment>
<organism evidence="3 4">
    <name type="scientific">Blastomonas fulva</name>
    <dbReference type="NCBI Taxonomy" id="1550728"/>
    <lineage>
        <taxon>Bacteria</taxon>
        <taxon>Pseudomonadati</taxon>
        <taxon>Pseudomonadota</taxon>
        <taxon>Alphaproteobacteria</taxon>
        <taxon>Sphingomonadales</taxon>
        <taxon>Sphingomonadaceae</taxon>
        <taxon>Blastomonas</taxon>
    </lineage>
</organism>
<name>A0ABN5BBV7_9SPHN</name>
<reference evidence="3 4" key="1">
    <citation type="submission" date="2017-03" db="EMBL/GenBank/DDBJ databases">
        <title>Complete genome sequence of Blastomonas fulva degrading microcsystin LR.</title>
        <authorList>
            <person name="Lee H.-g."/>
            <person name="Jin L."/>
            <person name="oh H.-M."/>
        </authorList>
    </citation>
    <scope>NUCLEOTIDE SEQUENCE [LARGE SCALE GENOMIC DNA]</scope>
    <source>
        <strain evidence="3 4">T2</strain>
    </source>
</reference>
<proteinExistence type="inferred from homology"/>
<sequence length="300" mass="33195">MDRPPFVDAHVHFWQLLRLRYPWLTPPFDDRGPNGSVAAIAQDYTLADYLVEAGGWDVRGVVHVDAGADPRDALAETEWLQATADTHGMPNAIIAYADLAQSDVDDLLAAHVAHANVRGIRHIVNWHRDADRTYTARDVTSDAAWQNGFARLAAHGLSFDLQCYPGQMPGLARLLQQHPDIPVCINHAGMGVDGEADWRDGMQPLAALPQVAVKLSGFGFVFRPLDPSKVRDRLRRTIDLFGPERCMIASDFPTDRLFGGFDAILDSYLEAVQDLPDAQIRALFAGNANRFYRLGLDLTS</sequence>
<dbReference type="SUPFAM" id="SSF51556">
    <property type="entry name" value="Metallo-dependent hydrolases"/>
    <property type="match status" value="1"/>
</dbReference>
<dbReference type="InterPro" id="IPR032466">
    <property type="entry name" value="Metal_Hydrolase"/>
</dbReference>
<evidence type="ECO:0000313" key="4">
    <source>
        <dbReference type="Proteomes" id="UP000258016"/>
    </source>
</evidence>
<evidence type="ECO:0000256" key="1">
    <source>
        <dbReference type="ARBA" id="ARBA00038310"/>
    </source>
</evidence>
<dbReference type="EMBL" id="CP020083">
    <property type="protein sequence ID" value="ASR53104.1"/>
    <property type="molecule type" value="Genomic_DNA"/>
</dbReference>
<feature type="domain" description="Amidohydrolase-related" evidence="2">
    <location>
        <begin position="7"/>
        <end position="294"/>
    </location>
</feature>